<evidence type="ECO:0000313" key="3">
    <source>
        <dbReference type="EMBL" id="KAK2947285.1"/>
    </source>
</evidence>
<proteinExistence type="predicted"/>
<feature type="region of interest" description="Disordered" evidence="1">
    <location>
        <begin position="1317"/>
        <end position="1346"/>
    </location>
</feature>
<protein>
    <submittedName>
        <fullName evidence="3">Uncharacterized protein</fullName>
    </submittedName>
</protein>
<keyword evidence="2" id="KW-0812">Transmembrane</keyword>
<accession>A0ABQ9X688</accession>
<keyword evidence="2" id="KW-0472">Membrane</keyword>
<feature type="compositionally biased region" description="Low complexity" evidence="1">
    <location>
        <begin position="1277"/>
        <end position="1296"/>
    </location>
</feature>
<comment type="caution">
    <text evidence="3">The sequence shown here is derived from an EMBL/GenBank/DDBJ whole genome shotgun (WGS) entry which is preliminary data.</text>
</comment>
<gene>
    <name evidence="3" type="ORF">BLNAU_17761</name>
</gene>
<feature type="transmembrane region" description="Helical" evidence="2">
    <location>
        <begin position="1204"/>
        <end position="1230"/>
    </location>
</feature>
<organism evidence="3 4">
    <name type="scientific">Blattamonas nauphoetae</name>
    <dbReference type="NCBI Taxonomy" id="2049346"/>
    <lineage>
        <taxon>Eukaryota</taxon>
        <taxon>Metamonada</taxon>
        <taxon>Preaxostyla</taxon>
        <taxon>Oxymonadida</taxon>
        <taxon>Blattamonas</taxon>
    </lineage>
</organism>
<sequence length="1346" mass="147917">MFVTSIVVQAHNNGTARFFLTGKYLVPGQFKLSWYSNDLAKPPGSVTLPFSTLTPASIVSDAIPTSDVQDLFTDAIFVVYQIDPIDFGPPNRIVIPGPVSGRVYLMALTPQSIIPTITWIACDLSSFSTKYAQIFLTGTGFPLGTYFMTFSDDSQNHYSIQLSVDDYGMWTVSSDVIPISTEPSSTGLVYDAVYSDFTIYWDGIQLASQVDSFTAPSANPVIFVTSVTYLQMTVSSFYLGFLTNRPFSGIFEVTFNSPRINPTDGNPPFSKDIELVFPYSAANVEKNTLEIDGTQFRYGTDYTITSFKTKSDQTELLSLPFFFTIPPARPTPIDENSIVDLSGFEDLRCGYGTDQRCLNLIQAIHNQLAIPEMLISHSPLTVKVRNGGIAKEYFDSPVIHDAFSIWGEVDSGVIPTIQIQSKPLIAIDGVSTNSASLALTDLVFDFASEWNDFAFIVAVFGDFSMHRCVITETTNAHGTFFTLWSGDASFHDCEIKDIKAVDTILNFPQLYTSCTINTMKVTNCGQHDSNTLFRFSSGMTSIVKLDMAGCEAEDAPLSLSSFNIYVVFTECSWTECQGWHFAGALSLRPQWQSTIVFHHCRWIDCSVKDASQPTCLYIYRPYVNYITIWMTNLTFVSSDASQTKPYFLMHDVSLGNANLGSFLFDYWTDPNMFLIQSDYHDAQPISSLSPLSYVSTVVAPTRNDELLFGIDSPICGTEERPCATVGRALSHLMVVIGEQPIVSICDGGKAEFGTKIQNATICGEVRKARLVLLRHEVSLDGTPFFTTSQGTIESVVIDHSASTAEVLIKHEQWHLDVSHVRFSTTATTSPTLISASAGTVALRFVSFDSAVFVSSAISIATVAELSIVSLSSFNTSFHSPLLTIRSLDPKMSQASLSGMNVTHFSFGGSNELLIDARQATVLISECHFAGQPFVPSRCNSENPNTNLDLSLSANPLDGYFDSENQSRHPRNRMVSDTKPRFSNSVCVWSEGGVRLEYCVSEISHCSFDSFASTALSLKGGTTLLSHSFFFGNGISSSLPTRRNVLVEIEGNVTIHNMTTEQQLNGLWISSDKSSQIWQLTTDSSERVPFDSVLMFRPVVESASLSGDEDKSEVVIVGESLIPCNLLVVLIATNTTNETSRPIECSDVWTEDGTTLRCSFDDTRMALSSLEWRVSVSCDGFEAWNMPVVRRTIRGDAKAESRGKVLISVSSVVFGVLGVIGVSLIVSIVIVSQKLKKTKATVTELKVQSSTIELRNESRRSRRTHRRSLSRHSRRGSISKSLDSRQSNSSSSSSHESSVLNPIELAILEMKCGQEALDASEMVGKEDEATSDLNDLVEATDPNKTSL</sequence>
<keyword evidence="4" id="KW-1185">Reference proteome</keyword>
<dbReference type="EMBL" id="JARBJD010000205">
    <property type="protein sequence ID" value="KAK2947285.1"/>
    <property type="molecule type" value="Genomic_DNA"/>
</dbReference>
<feature type="region of interest" description="Disordered" evidence="1">
    <location>
        <begin position="1252"/>
        <end position="1296"/>
    </location>
</feature>
<dbReference type="Proteomes" id="UP001281761">
    <property type="component" value="Unassembled WGS sequence"/>
</dbReference>
<evidence type="ECO:0000256" key="1">
    <source>
        <dbReference type="SAM" id="MobiDB-lite"/>
    </source>
</evidence>
<evidence type="ECO:0000313" key="4">
    <source>
        <dbReference type="Proteomes" id="UP001281761"/>
    </source>
</evidence>
<name>A0ABQ9X688_9EUKA</name>
<keyword evidence="2" id="KW-1133">Transmembrane helix</keyword>
<reference evidence="3 4" key="1">
    <citation type="journal article" date="2022" name="bioRxiv">
        <title>Genomics of Preaxostyla Flagellates Illuminates Evolutionary Transitions and the Path Towards Mitochondrial Loss.</title>
        <authorList>
            <person name="Novak L.V.F."/>
            <person name="Treitli S.C."/>
            <person name="Pyrih J."/>
            <person name="Halakuc P."/>
            <person name="Pipaliya S.V."/>
            <person name="Vacek V."/>
            <person name="Brzon O."/>
            <person name="Soukal P."/>
            <person name="Eme L."/>
            <person name="Dacks J.B."/>
            <person name="Karnkowska A."/>
            <person name="Elias M."/>
            <person name="Hampl V."/>
        </authorList>
    </citation>
    <scope>NUCLEOTIDE SEQUENCE [LARGE SCALE GENOMIC DNA]</scope>
    <source>
        <strain evidence="3">NAU3</strain>
        <tissue evidence="3">Gut</tissue>
    </source>
</reference>
<evidence type="ECO:0000256" key="2">
    <source>
        <dbReference type="SAM" id="Phobius"/>
    </source>
</evidence>
<feature type="compositionally biased region" description="Basic residues" evidence="1">
    <location>
        <begin position="1259"/>
        <end position="1276"/>
    </location>
</feature>